<dbReference type="InterPro" id="IPR029062">
    <property type="entry name" value="Class_I_gatase-like"/>
</dbReference>
<evidence type="ECO:0000256" key="2">
    <source>
        <dbReference type="ARBA" id="ARBA00023125"/>
    </source>
</evidence>
<evidence type="ECO:0000259" key="4">
    <source>
        <dbReference type="PROSITE" id="PS01124"/>
    </source>
</evidence>
<dbReference type="Gene3D" id="1.10.10.60">
    <property type="entry name" value="Homeodomain-like"/>
    <property type="match status" value="1"/>
</dbReference>
<keyword evidence="2" id="KW-0238">DNA-binding</keyword>
<keyword evidence="6" id="KW-1185">Reference proteome</keyword>
<sequence>MNALEPNSPLKIGILLLPPCSLFEIAAITEPLSRINRLSGRRQCDYFTISTDGEAVQLHGGNVWNVDFSIKNSPLVDILFVLAEDISISRNDHLITSFIGQIAKQEKILCGIHLGSWWLAKAGVLDQCRATIHWTEQERFCEEFNKIIVTSSLYEIDNQRMTCAGGSCSLDLLLHLIHIQFSSELAGKVAEQLCIERIRDKNEKQRIPLQNIIGPTQPKLTEAVMLMEANLEEPLTTLDIATYVGLSKRQLERLFKQYLNCVPSKYYLDLRLNRARHLLLTTSKSIVQIGLICGFSSGPHFSSAYKMNFGITPRDERQVRFISSPQI</sequence>
<accession>A0ABS8DB20</accession>
<keyword evidence="3" id="KW-0804">Transcription</keyword>
<dbReference type="PANTHER" id="PTHR43130:SF3">
    <property type="entry name" value="HTH-TYPE TRANSCRIPTIONAL REGULATOR RV1931C"/>
    <property type="match status" value="1"/>
</dbReference>
<dbReference type="InterPro" id="IPR018060">
    <property type="entry name" value="HTH_AraC"/>
</dbReference>
<evidence type="ECO:0000313" key="6">
    <source>
        <dbReference type="Proteomes" id="UP001165395"/>
    </source>
</evidence>
<dbReference type="InterPro" id="IPR052158">
    <property type="entry name" value="INH-QAR"/>
</dbReference>
<dbReference type="SUPFAM" id="SSF52317">
    <property type="entry name" value="Class I glutamine amidotransferase-like"/>
    <property type="match status" value="1"/>
</dbReference>
<keyword evidence="1" id="KW-0805">Transcription regulation</keyword>
<dbReference type="PROSITE" id="PS00041">
    <property type="entry name" value="HTH_ARAC_FAMILY_1"/>
    <property type="match status" value="1"/>
</dbReference>
<dbReference type="Pfam" id="PF12833">
    <property type="entry name" value="HTH_18"/>
    <property type="match status" value="1"/>
</dbReference>
<dbReference type="CDD" id="cd03136">
    <property type="entry name" value="GATase1_AraC_ArgR_like"/>
    <property type="match status" value="1"/>
</dbReference>
<evidence type="ECO:0000256" key="3">
    <source>
        <dbReference type="ARBA" id="ARBA00023163"/>
    </source>
</evidence>
<dbReference type="PANTHER" id="PTHR43130">
    <property type="entry name" value="ARAC-FAMILY TRANSCRIPTIONAL REGULATOR"/>
    <property type="match status" value="1"/>
</dbReference>
<comment type="caution">
    <text evidence="5">The sequence shown here is derived from an EMBL/GenBank/DDBJ whole genome shotgun (WGS) entry which is preliminary data.</text>
</comment>
<dbReference type="SUPFAM" id="SSF46689">
    <property type="entry name" value="Homeodomain-like"/>
    <property type="match status" value="2"/>
</dbReference>
<gene>
    <name evidence="5" type="ORF">LIN78_16305</name>
</gene>
<name>A0ABS8DB20_9NEIS</name>
<dbReference type="InterPro" id="IPR018062">
    <property type="entry name" value="HTH_AraC-typ_CS"/>
</dbReference>
<organism evidence="5 6">
    <name type="scientific">Leeia speluncae</name>
    <dbReference type="NCBI Taxonomy" id="2884804"/>
    <lineage>
        <taxon>Bacteria</taxon>
        <taxon>Pseudomonadati</taxon>
        <taxon>Pseudomonadota</taxon>
        <taxon>Betaproteobacteria</taxon>
        <taxon>Neisseriales</taxon>
        <taxon>Leeiaceae</taxon>
        <taxon>Leeia</taxon>
    </lineage>
</organism>
<dbReference type="RefSeq" id="WP_227181942.1">
    <property type="nucleotide sequence ID" value="NZ_JAJBZT010000012.1"/>
</dbReference>
<proteinExistence type="predicted"/>
<dbReference type="Gene3D" id="3.40.50.880">
    <property type="match status" value="1"/>
</dbReference>
<evidence type="ECO:0000256" key="1">
    <source>
        <dbReference type="ARBA" id="ARBA00023015"/>
    </source>
</evidence>
<reference evidence="5" key="1">
    <citation type="submission" date="2021-10" db="EMBL/GenBank/DDBJ databases">
        <title>The complete genome sequence of Leeia sp. TBRC 13508.</title>
        <authorList>
            <person name="Charoenyingcharoen P."/>
            <person name="Yukphan P."/>
        </authorList>
    </citation>
    <scope>NUCLEOTIDE SEQUENCE</scope>
    <source>
        <strain evidence="5">TBRC 13508</strain>
    </source>
</reference>
<dbReference type="SMART" id="SM00342">
    <property type="entry name" value="HTH_ARAC"/>
    <property type="match status" value="1"/>
</dbReference>
<protein>
    <submittedName>
        <fullName evidence="5">GlxA family transcriptional regulator</fullName>
    </submittedName>
</protein>
<dbReference type="PROSITE" id="PS01124">
    <property type="entry name" value="HTH_ARAC_FAMILY_2"/>
    <property type="match status" value="1"/>
</dbReference>
<dbReference type="EMBL" id="JAJBZT010000012">
    <property type="protein sequence ID" value="MCB6185111.1"/>
    <property type="molecule type" value="Genomic_DNA"/>
</dbReference>
<feature type="domain" description="HTH araC/xylS-type" evidence="4">
    <location>
        <begin position="221"/>
        <end position="319"/>
    </location>
</feature>
<dbReference type="InterPro" id="IPR009057">
    <property type="entry name" value="Homeodomain-like_sf"/>
</dbReference>
<evidence type="ECO:0000313" key="5">
    <source>
        <dbReference type="EMBL" id="MCB6185111.1"/>
    </source>
</evidence>
<dbReference type="Proteomes" id="UP001165395">
    <property type="component" value="Unassembled WGS sequence"/>
</dbReference>